<dbReference type="EMBL" id="JBGEHV010000001">
    <property type="protein sequence ID" value="MEY8038024.1"/>
    <property type="molecule type" value="Genomic_DNA"/>
</dbReference>
<accession>A0ABV4CB86</accession>
<dbReference type="PROSITE" id="PS51318">
    <property type="entry name" value="TAT"/>
    <property type="match status" value="1"/>
</dbReference>
<dbReference type="PANTHER" id="PTHR30575:SF0">
    <property type="entry name" value="XAA-ARG DIPEPTIDASE"/>
    <property type="match status" value="1"/>
</dbReference>
<dbReference type="PANTHER" id="PTHR30575">
    <property type="entry name" value="PEPTIDASE M20"/>
    <property type="match status" value="1"/>
</dbReference>
<dbReference type="InterPro" id="IPR002933">
    <property type="entry name" value="Peptidase_M20"/>
</dbReference>
<dbReference type="InterPro" id="IPR036264">
    <property type="entry name" value="Bact_exopeptidase_dim_dom"/>
</dbReference>
<evidence type="ECO:0000313" key="2">
    <source>
        <dbReference type="Proteomes" id="UP001564626"/>
    </source>
</evidence>
<keyword evidence="2" id="KW-1185">Reference proteome</keyword>
<dbReference type="InterPro" id="IPR052030">
    <property type="entry name" value="Peptidase_M20/M20A_hydrolases"/>
</dbReference>
<protein>
    <submittedName>
        <fullName evidence="1">Amidohydrolase</fullName>
    </submittedName>
</protein>
<sequence length="585" mass="62048">MCDTDHLEPNDGMSRRGFLGMAGAGTAGAVTAGLGVGAGMADPALAATTGVAGASKDPDAVDYEAPSGLAKDSPAKATALGWIDRGDQDIVGLNDRIWEYAEPSLAEWNSALAEAEFLRKHGFTIEWGAGGLPSTFVATFSNGSGKPVIGFSGEYDALPQLSQKPNSTQHDPLVYDDDPYAPNYGYGHGCGHSALGAAAAGAAVAVAHAMKRHRLDGTLKFFGSTAEEQLVGKAYAVKRGVYAGLDAFVDWHPASGNSASWSSSNALRSIAFNFTGTNGHGGSPIGNKSALNAARATALLSDMIREQHVDGTARLHFTIPDGGAVPNVNPSLVGIWFFVREGSPERVRILSEKIVDCARGAAIATQTRMSHRTTAAAWNMVPLQLGAELMHDNMRQVGPPVFSEADQRYGRGLQESVGVEPTGFDGTIGELKPPESVYTGGGSTDVADISWNVPTIRMGTAGIPTGTKNHSWLRTGATGSHAGHVAMVAAARYLAAVSVDLLTQPELLRGLKEEHAARTRRTRWRSMLPDDYQPPVHRPPDWFLERTQQSWPPRGITWPPPRIVAREKYSPIGPDLPPANIPPKE</sequence>
<dbReference type="Gene3D" id="3.40.630.10">
    <property type="entry name" value="Zn peptidases"/>
    <property type="match status" value="2"/>
</dbReference>
<dbReference type="Pfam" id="PF01546">
    <property type="entry name" value="Peptidase_M20"/>
    <property type="match status" value="1"/>
</dbReference>
<name>A0ABV4CB86_9PSEU</name>
<dbReference type="RefSeq" id="WP_345366322.1">
    <property type="nucleotide sequence ID" value="NZ_BAABII010000016.1"/>
</dbReference>
<dbReference type="SUPFAM" id="SSF53187">
    <property type="entry name" value="Zn-dependent exopeptidases"/>
    <property type="match status" value="1"/>
</dbReference>
<proteinExistence type="predicted"/>
<evidence type="ECO:0000313" key="1">
    <source>
        <dbReference type="EMBL" id="MEY8038024.1"/>
    </source>
</evidence>
<dbReference type="InterPro" id="IPR006311">
    <property type="entry name" value="TAT_signal"/>
</dbReference>
<dbReference type="Proteomes" id="UP001564626">
    <property type="component" value="Unassembled WGS sequence"/>
</dbReference>
<dbReference type="InterPro" id="IPR017439">
    <property type="entry name" value="Amidohydrolase"/>
</dbReference>
<dbReference type="SUPFAM" id="SSF55031">
    <property type="entry name" value="Bacterial exopeptidase dimerisation domain"/>
    <property type="match status" value="1"/>
</dbReference>
<comment type="caution">
    <text evidence="1">The sequence shown here is derived from an EMBL/GenBank/DDBJ whole genome shotgun (WGS) entry which is preliminary data.</text>
</comment>
<dbReference type="NCBIfam" id="TIGR01891">
    <property type="entry name" value="amidohydrolases"/>
    <property type="match status" value="1"/>
</dbReference>
<reference evidence="1 2" key="1">
    <citation type="submission" date="2024-08" db="EMBL/GenBank/DDBJ databases">
        <title>Genome mining of Saccharopolyspora cebuensis PGLac3 from Nigerian medicinal plant.</title>
        <authorList>
            <person name="Ezeobiora C.E."/>
            <person name="Igbokwe N.H."/>
            <person name="Amin D.H."/>
            <person name="Mendie U.E."/>
        </authorList>
    </citation>
    <scope>NUCLEOTIDE SEQUENCE [LARGE SCALE GENOMIC DNA]</scope>
    <source>
        <strain evidence="1 2">PGLac3</strain>
    </source>
</reference>
<gene>
    <name evidence="1" type="ORF">AB8O55_01310</name>
</gene>
<organism evidence="1 2">
    <name type="scientific">Saccharopolyspora cebuensis</name>
    <dbReference type="NCBI Taxonomy" id="418759"/>
    <lineage>
        <taxon>Bacteria</taxon>
        <taxon>Bacillati</taxon>
        <taxon>Actinomycetota</taxon>
        <taxon>Actinomycetes</taxon>
        <taxon>Pseudonocardiales</taxon>
        <taxon>Pseudonocardiaceae</taxon>
        <taxon>Saccharopolyspora</taxon>
    </lineage>
</organism>